<dbReference type="SUPFAM" id="SSF49464">
    <property type="entry name" value="Carboxypeptidase regulatory domain-like"/>
    <property type="match status" value="1"/>
</dbReference>
<dbReference type="STRING" id="1220578.FPE01S_02_05380"/>
<evidence type="ECO:0000313" key="1">
    <source>
        <dbReference type="EMBL" id="GAO43433.1"/>
    </source>
</evidence>
<keyword evidence="2" id="KW-1185">Reference proteome</keyword>
<dbReference type="InterPro" id="IPR008969">
    <property type="entry name" value="CarboxyPept-like_regulatory"/>
</dbReference>
<name>A0A0E9N122_9BACT</name>
<comment type="caution">
    <text evidence="1">The sequence shown here is derived from an EMBL/GenBank/DDBJ whole genome shotgun (WGS) entry which is preliminary data.</text>
</comment>
<gene>
    <name evidence="1" type="ORF">FPE01S_02_05380</name>
</gene>
<organism evidence="1 2">
    <name type="scientific">Flavihumibacter petaseus NBRC 106054</name>
    <dbReference type="NCBI Taxonomy" id="1220578"/>
    <lineage>
        <taxon>Bacteria</taxon>
        <taxon>Pseudomonadati</taxon>
        <taxon>Bacteroidota</taxon>
        <taxon>Chitinophagia</taxon>
        <taxon>Chitinophagales</taxon>
        <taxon>Chitinophagaceae</taxon>
        <taxon>Flavihumibacter</taxon>
    </lineage>
</organism>
<dbReference type="Proteomes" id="UP000033121">
    <property type="component" value="Unassembled WGS sequence"/>
</dbReference>
<sequence>MLAVTVSSKAQLLNREITLAPNRQSVEDLLELISNQGNFYFSYNSSILRRDSIVSYPGGTRTVRAALNLIFPSGYEFRESENYIIIRRTPIRIQLITNEQPAGENNYFVTGVVRDDQTGERIAAASIYEKERLAATLTDESGAFRLRLKSRYSNASLTVSKEFYEDTTVRIRSGYNQAVTITLSPVEFSGADVIVAPGIGTVPDSLFIAVPQPDSSSILYIYKKMDSLKVQRTALGKFLLSSRLKAQSINLSKFFTVRPVQVSLTPGLSSNGKLNAQVVNNFSFNVFGGYSGGVKGFELGGLFNMDKKDVQYVQVGGLFNIVGGNMTGVQIGGLSNTVLGSGDGLQIGGLNNFTAKSVRGVQVSGISNYTGRSLTGMQLGGVTNFVRDTLKGAQIGGVINFARKLKGVQIGLINVADTSEGYSIGLINIVLKGYHKLAFYNNEVTPFNAAFKTGNHKLYSILLGGVHPDTTKRIVTFGYGVGTDLSFGKTFGMMAEFSAQYCYLGTWDYLNLLNRASVQLRVRISKWLEVYAGPAFSVMISDQPAAVKGWQYPIPSGSFKTYDLGENRTGWLGWHAGFQLF</sequence>
<dbReference type="AlphaFoldDB" id="A0A0E9N122"/>
<reference evidence="1 2" key="1">
    <citation type="submission" date="2015-04" db="EMBL/GenBank/DDBJ databases">
        <title>Whole genome shotgun sequence of Flavihumibacter petaseus NBRC 106054.</title>
        <authorList>
            <person name="Miyazawa S."/>
            <person name="Hosoyama A."/>
            <person name="Hashimoto M."/>
            <person name="Noguchi M."/>
            <person name="Tsuchikane K."/>
            <person name="Ohji S."/>
            <person name="Yamazoe A."/>
            <person name="Ichikawa N."/>
            <person name="Kimura A."/>
            <person name="Fujita N."/>
        </authorList>
    </citation>
    <scope>NUCLEOTIDE SEQUENCE [LARGE SCALE GENOMIC DNA]</scope>
    <source>
        <strain evidence="1 2">NBRC 106054</strain>
    </source>
</reference>
<evidence type="ECO:0000313" key="2">
    <source>
        <dbReference type="Proteomes" id="UP000033121"/>
    </source>
</evidence>
<proteinExistence type="predicted"/>
<dbReference type="Gene3D" id="2.60.40.1120">
    <property type="entry name" value="Carboxypeptidase-like, regulatory domain"/>
    <property type="match status" value="1"/>
</dbReference>
<dbReference type="EMBL" id="BBWV01000002">
    <property type="protein sequence ID" value="GAO43433.1"/>
    <property type="molecule type" value="Genomic_DNA"/>
</dbReference>
<dbReference type="Pfam" id="PF13715">
    <property type="entry name" value="CarbopepD_reg_2"/>
    <property type="match status" value="1"/>
</dbReference>
<accession>A0A0E9N122</accession>
<protein>
    <submittedName>
        <fullName evidence="1">Uncharacterized protein</fullName>
    </submittedName>
</protein>